<evidence type="ECO:0000256" key="1">
    <source>
        <dbReference type="ARBA" id="ARBA00006484"/>
    </source>
</evidence>
<dbReference type="Pfam" id="PF13561">
    <property type="entry name" value="adh_short_C2"/>
    <property type="match status" value="1"/>
</dbReference>
<reference evidence="2 3" key="1">
    <citation type="submission" date="2019-03" db="EMBL/GenBank/DDBJ databases">
        <title>Genomic Encyclopedia of Type Strains, Phase IV (KMG-IV): sequencing the most valuable type-strain genomes for metagenomic binning, comparative biology and taxonomic classification.</title>
        <authorList>
            <person name="Goeker M."/>
        </authorList>
    </citation>
    <scope>NUCLEOTIDE SEQUENCE [LARGE SCALE GENOMIC DNA]</scope>
    <source>
        <strain evidence="2 3">DSM 25488</strain>
    </source>
</reference>
<dbReference type="SUPFAM" id="SSF51735">
    <property type="entry name" value="NAD(P)-binding Rossmann-fold domains"/>
    <property type="match status" value="1"/>
</dbReference>
<gene>
    <name evidence="2" type="ORF">C8D91_0828</name>
</gene>
<dbReference type="InterPro" id="IPR020904">
    <property type="entry name" value="Sc_DH/Rdtase_CS"/>
</dbReference>
<dbReference type="AlphaFoldDB" id="A0A4R6XVC4"/>
<dbReference type="PROSITE" id="PS00061">
    <property type="entry name" value="ADH_SHORT"/>
    <property type="match status" value="1"/>
</dbReference>
<keyword evidence="3" id="KW-1185">Reference proteome</keyword>
<dbReference type="EMBL" id="SNZB01000002">
    <property type="protein sequence ID" value="TDR22340.1"/>
    <property type="molecule type" value="Genomic_DNA"/>
</dbReference>
<evidence type="ECO:0000313" key="3">
    <source>
        <dbReference type="Proteomes" id="UP000295724"/>
    </source>
</evidence>
<dbReference type="InterPro" id="IPR002347">
    <property type="entry name" value="SDR_fam"/>
</dbReference>
<accession>A0A4R6XVC4</accession>
<sequence>MTQFENKVVLITGASRGIGEAIAHQFAAQGAQVIVSSRSQEGIDAVANAIKQNGGKAGAITCHNGDKASRDGLIKQTIEQYGQLDVMINNAAANPYFGNVLDMGFEAIKKTIEVNIEGYFHMSQLAGQQMRKQGAGVIINTSSVNGRVAGFNQSLYSASKAAIISMTESFAKECAQFGIRVNAVLPGLTDTKFASALTQNEAMLKMILPQIPLGRIAQPEEIAPAYLFLASDAAKYITGVSLPIDGGLLA</sequence>
<comment type="similarity">
    <text evidence="1">Belongs to the short-chain dehydrogenases/reductases (SDR) family.</text>
</comment>
<name>A0A4R6XVC4_9GAMM</name>
<organism evidence="2 3">
    <name type="scientific">Marinicella litoralis</name>
    <dbReference type="NCBI Taxonomy" id="644220"/>
    <lineage>
        <taxon>Bacteria</taxon>
        <taxon>Pseudomonadati</taxon>
        <taxon>Pseudomonadota</taxon>
        <taxon>Gammaproteobacteria</taxon>
        <taxon>Lysobacterales</taxon>
        <taxon>Marinicellaceae</taxon>
        <taxon>Marinicella</taxon>
    </lineage>
</organism>
<dbReference type="OrthoDB" id="9814396at2"/>
<evidence type="ECO:0000313" key="2">
    <source>
        <dbReference type="EMBL" id="TDR22340.1"/>
    </source>
</evidence>
<dbReference type="PRINTS" id="PR00080">
    <property type="entry name" value="SDRFAMILY"/>
</dbReference>
<dbReference type="CDD" id="cd05233">
    <property type="entry name" value="SDR_c"/>
    <property type="match status" value="1"/>
</dbReference>
<comment type="caution">
    <text evidence="2">The sequence shown here is derived from an EMBL/GenBank/DDBJ whole genome shotgun (WGS) entry which is preliminary data.</text>
</comment>
<dbReference type="NCBIfam" id="NF005559">
    <property type="entry name" value="PRK07231.1"/>
    <property type="match status" value="1"/>
</dbReference>
<dbReference type="Gene3D" id="3.40.50.720">
    <property type="entry name" value="NAD(P)-binding Rossmann-like Domain"/>
    <property type="match status" value="1"/>
</dbReference>
<proteinExistence type="inferred from homology"/>
<dbReference type="FunFam" id="3.40.50.720:FF:000084">
    <property type="entry name" value="Short-chain dehydrogenase reductase"/>
    <property type="match status" value="1"/>
</dbReference>
<dbReference type="InterPro" id="IPR036291">
    <property type="entry name" value="NAD(P)-bd_dom_sf"/>
</dbReference>
<dbReference type="RefSeq" id="WP_099018991.1">
    <property type="nucleotide sequence ID" value="NZ_NIHB01000002.1"/>
</dbReference>
<protein>
    <submittedName>
        <fullName evidence="2">NAD(P)-dependent dehydrogenase (Short-subunit alcohol dehydrogenase family)</fullName>
    </submittedName>
</protein>
<dbReference type="PANTHER" id="PTHR43943:SF2">
    <property type="entry name" value="DEHYDROGENASE_REDUCTASE 4"/>
    <property type="match status" value="1"/>
</dbReference>
<dbReference type="PRINTS" id="PR00081">
    <property type="entry name" value="GDHRDH"/>
</dbReference>
<dbReference type="Proteomes" id="UP000295724">
    <property type="component" value="Unassembled WGS sequence"/>
</dbReference>
<dbReference type="PANTHER" id="PTHR43943">
    <property type="entry name" value="DEHYDROGENASE/REDUCTASE (SDR FAMILY) MEMBER 4"/>
    <property type="match status" value="1"/>
</dbReference>